<dbReference type="Proteomes" id="UP000681722">
    <property type="component" value="Unassembled WGS sequence"/>
</dbReference>
<evidence type="ECO:0000313" key="2">
    <source>
        <dbReference type="EMBL" id="CAF1026283.1"/>
    </source>
</evidence>
<dbReference type="Proteomes" id="UP000663829">
    <property type="component" value="Unassembled WGS sequence"/>
</dbReference>
<name>A0A814IPH1_9BILA</name>
<dbReference type="EMBL" id="CAJNOK010006907">
    <property type="protein sequence ID" value="CAF1018097.1"/>
    <property type="molecule type" value="Genomic_DNA"/>
</dbReference>
<sequence>MGAVIKRKMADIITYKPDETFGNAQGLLKAIENRINLKLYIYEIQDITKVTQSSPKLKSIKGTFTLHEVLATK</sequence>
<reference evidence="2" key="1">
    <citation type="submission" date="2021-02" db="EMBL/GenBank/DDBJ databases">
        <authorList>
            <person name="Nowell W R."/>
        </authorList>
    </citation>
    <scope>NUCLEOTIDE SEQUENCE</scope>
</reference>
<evidence type="ECO:0000313" key="1">
    <source>
        <dbReference type="EMBL" id="CAF1018097.1"/>
    </source>
</evidence>
<dbReference type="Proteomes" id="UP000677228">
    <property type="component" value="Unassembled WGS sequence"/>
</dbReference>
<accession>A0A814IPH1</accession>
<dbReference type="OrthoDB" id="6375801at2759"/>
<keyword evidence="5" id="KW-1185">Reference proteome</keyword>
<comment type="caution">
    <text evidence="2">The sequence shown here is derived from an EMBL/GenBank/DDBJ whole genome shotgun (WGS) entry which is preliminary data.</text>
</comment>
<dbReference type="EMBL" id="CAJNOQ010003713">
    <property type="protein sequence ID" value="CAF1026283.1"/>
    <property type="molecule type" value="Genomic_DNA"/>
</dbReference>
<dbReference type="EMBL" id="CAJOBC010003713">
    <property type="protein sequence ID" value="CAF3797419.1"/>
    <property type="molecule type" value="Genomic_DNA"/>
</dbReference>
<evidence type="ECO:0000313" key="3">
    <source>
        <dbReference type="EMBL" id="CAF3787223.1"/>
    </source>
</evidence>
<gene>
    <name evidence="2" type="ORF">GPM918_LOCUS15046</name>
    <name evidence="1" type="ORF">OVA965_LOCUS15387</name>
    <name evidence="4" type="ORF">SRO942_LOCUS15046</name>
    <name evidence="3" type="ORF">TMI583_LOCUS15391</name>
</gene>
<proteinExistence type="predicted"/>
<dbReference type="Proteomes" id="UP000682733">
    <property type="component" value="Unassembled WGS sequence"/>
</dbReference>
<dbReference type="EMBL" id="CAJOBA010006915">
    <property type="protein sequence ID" value="CAF3787223.1"/>
    <property type="molecule type" value="Genomic_DNA"/>
</dbReference>
<dbReference type="AlphaFoldDB" id="A0A814IPH1"/>
<evidence type="ECO:0000313" key="5">
    <source>
        <dbReference type="Proteomes" id="UP000663829"/>
    </source>
</evidence>
<protein>
    <submittedName>
        <fullName evidence="2">Uncharacterized protein</fullName>
    </submittedName>
</protein>
<evidence type="ECO:0000313" key="4">
    <source>
        <dbReference type="EMBL" id="CAF3797419.1"/>
    </source>
</evidence>
<organism evidence="2 5">
    <name type="scientific">Didymodactylos carnosus</name>
    <dbReference type="NCBI Taxonomy" id="1234261"/>
    <lineage>
        <taxon>Eukaryota</taxon>
        <taxon>Metazoa</taxon>
        <taxon>Spiralia</taxon>
        <taxon>Gnathifera</taxon>
        <taxon>Rotifera</taxon>
        <taxon>Eurotatoria</taxon>
        <taxon>Bdelloidea</taxon>
        <taxon>Philodinida</taxon>
        <taxon>Philodinidae</taxon>
        <taxon>Didymodactylos</taxon>
    </lineage>
</organism>